<sequence length="170" mass="18594">MNIGEHACRLDYSQSNYEALKDVPLGFHTPEALKATLERTQARPRLIQIGPLPSFWRAGKVTDLLDPSKGPPAIRSSEQVLLPSGDAFWKIGFHRDDDAARCILRFADQVVTQVKWVDDAEGEPLRPARVVSQAGSSVTIAHTQEQAEAGPSKRPGSSLEGNDPKRTRGA</sequence>
<feature type="region of interest" description="Disordered" evidence="1">
    <location>
        <begin position="127"/>
        <end position="170"/>
    </location>
</feature>
<name>A0A177VB35_9BASI</name>
<protein>
    <submittedName>
        <fullName evidence="3">Uncharacterized protein</fullName>
    </submittedName>
</protein>
<organism evidence="3 4">
    <name type="scientific">Tilletia caries</name>
    <name type="common">wheat bunt fungus</name>
    <dbReference type="NCBI Taxonomy" id="13290"/>
    <lineage>
        <taxon>Eukaryota</taxon>
        <taxon>Fungi</taxon>
        <taxon>Dikarya</taxon>
        <taxon>Basidiomycota</taxon>
        <taxon>Ustilaginomycotina</taxon>
        <taxon>Exobasidiomycetes</taxon>
        <taxon>Tilletiales</taxon>
        <taxon>Tilletiaceae</taxon>
        <taxon>Tilletia</taxon>
    </lineage>
</organism>
<evidence type="ECO:0000313" key="3">
    <source>
        <dbReference type="EMBL" id="KAE8264948.1"/>
    </source>
</evidence>
<dbReference type="Proteomes" id="UP000077671">
    <property type="component" value="Unassembled WGS sequence"/>
</dbReference>
<evidence type="ECO:0000313" key="2">
    <source>
        <dbReference type="EMBL" id="CAD6948562.1"/>
    </source>
</evidence>
<evidence type="ECO:0000256" key="1">
    <source>
        <dbReference type="SAM" id="MobiDB-lite"/>
    </source>
</evidence>
<keyword evidence="5" id="KW-1185">Reference proteome</keyword>
<comment type="caution">
    <text evidence="3">The sequence shown here is derived from an EMBL/GenBank/DDBJ whole genome shotgun (WGS) entry which is preliminary data.</text>
</comment>
<accession>A0A177VB35</accession>
<dbReference type="Proteomes" id="UP000836402">
    <property type="component" value="Unassembled WGS sequence"/>
</dbReference>
<dbReference type="AlphaFoldDB" id="A0A177VB35"/>
<evidence type="ECO:0000313" key="5">
    <source>
        <dbReference type="Proteomes" id="UP000836402"/>
    </source>
</evidence>
<evidence type="ECO:0000313" key="4">
    <source>
        <dbReference type="Proteomes" id="UP000077671"/>
    </source>
</evidence>
<reference evidence="3" key="1">
    <citation type="submission" date="2016-04" db="EMBL/GenBank/DDBJ databases">
        <authorList>
            <person name="Nguyen H.D."/>
            <person name="Kesanakurti P."/>
            <person name="Cullis J."/>
            <person name="Levesque C.A."/>
            <person name="Hambleton S."/>
        </authorList>
    </citation>
    <scope>NUCLEOTIDE SEQUENCE</scope>
    <source>
        <strain evidence="3">DAOMC 238032</strain>
    </source>
</reference>
<reference evidence="3" key="2">
    <citation type="journal article" date="2019" name="IMA Fungus">
        <title>Genome sequencing and comparison of five Tilletia species to identify candidate genes for the detection of regulated species infecting wheat.</title>
        <authorList>
            <person name="Nguyen H.D.T."/>
            <person name="Sultana T."/>
            <person name="Kesanakurti P."/>
            <person name="Hambleton S."/>
        </authorList>
    </citation>
    <scope>NUCLEOTIDE SEQUENCE</scope>
    <source>
        <strain evidence="3">DAOMC 238032</strain>
    </source>
</reference>
<reference evidence="2" key="3">
    <citation type="submission" date="2020-10" db="EMBL/GenBank/DDBJ databases">
        <authorList>
            <person name="Sedaghatjoo S."/>
        </authorList>
    </citation>
    <scope>NUCLEOTIDE SEQUENCE</scope>
    <source>
        <strain evidence="2">AZH3</strain>
    </source>
</reference>
<dbReference type="EMBL" id="CAJHJG010005233">
    <property type="protein sequence ID" value="CAD6948562.1"/>
    <property type="molecule type" value="Genomic_DNA"/>
</dbReference>
<dbReference type="EMBL" id="LWDD02000037">
    <property type="protein sequence ID" value="KAE8264948.1"/>
    <property type="molecule type" value="Genomic_DNA"/>
</dbReference>
<proteinExistence type="predicted"/>
<feature type="compositionally biased region" description="Polar residues" evidence="1">
    <location>
        <begin position="133"/>
        <end position="146"/>
    </location>
</feature>
<gene>
    <name evidence="3" type="ORF">A4X03_0g601</name>
    <name evidence="2" type="ORF">JKIAZH3_G4667</name>
</gene>